<dbReference type="InterPro" id="IPR007848">
    <property type="entry name" value="Small_mtfrase_dom"/>
</dbReference>
<name>A0A4R3YRS9_9GAMM</name>
<dbReference type="Pfam" id="PF05175">
    <property type="entry name" value="MTS"/>
    <property type="match status" value="1"/>
</dbReference>
<dbReference type="Gene3D" id="1.10.8.10">
    <property type="entry name" value="DNA helicase RuvA subunit, C-terminal domain"/>
    <property type="match status" value="1"/>
</dbReference>
<feature type="domain" description="Release factor glutamine methyltransferase N-terminal" evidence="7">
    <location>
        <begin position="32"/>
        <end position="85"/>
    </location>
</feature>
<dbReference type="InterPro" id="IPR050320">
    <property type="entry name" value="N5-glutamine_MTase"/>
</dbReference>
<evidence type="ECO:0000313" key="9">
    <source>
        <dbReference type="Proteomes" id="UP000295645"/>
    </source>
</evidence>
<proteinExistence type="inferred from homology"/>
<dbReference type="GO" id="GO:0102559">
    <property type="term" value="F:peptide chain release factor N(5)-glutamine methyltransferase activity"/>
    <property type="evidence" value="ECO:0007669"/>
    <property type="project" value="UniProtKB-EC"/>
</dbReference>
<keyword evidence="1 5" id="KW-0489">Methyltransferase</keyword>
<feature type="binding site" evidence="5">
    <location>
        <position position="151"/>
    </location>
    <ligand>
        <name>S-adenosyl-L-methionine</name>
        <dbReference type="ChEBI" id="CHEBI:59789"/>
    </ligand>
</feature>
<dbReference type="EC" id="2.1.1.297" evidence="5"/>
<dbReference type="AlphaFoldDB" id="A0A4R3YRS9"/>
<dbReference type="CDD" id="cd02440">
    <property type="entry name" value="AdoMet_MTases"/>
    <property type="match status" value="1"/>
</dbReference>
<comment type="caution">
    <text evidence="8">The sequence shown here is derived from an EMBL/GenBank/DDBJ whole genome shotgun (WGS) entry which is preliminary data.</text>
</comment>
<accession>A0A4R3YRS9</accession>
<dbReference type="PANTHER" id="PTHR18895:SF74">
    <property type="entry name" value="MTRF1L RELEASE FACTOR GLUTAMINE METHYLTRANSFERASE"/>
    <property type="match status" value="1"/>
</dbReference>
<keyword evidence="2 5" id="KW-0808">Transferase</keyword>
<evidence type="ECO:0000259" key="7">
    <source>
        <dbReference type="Pfam" id="PF17827"/>
    </source>
</evidence>
<comment type="similarity">
    <text evidence="5">Belongs to the protein N5-glutamine methyltransferase family. PrmC subfamily.</text>
</comment>
<dbReference type="InterPro" id="IPR002052">
    <property type="entry name" value="DNA_methylase_N6_adenine_CS"/>
</dbReference>
<dbReference type="InterPro" id="IPR004556">
    <property type="entry name" value="HemK-like"/>
</dbReference>
<dbReference type="InterPro" id="IPR029063">
    <property type="entry name" value="SAM-dependent_MTases_sf"/>
</dbReference>
<dbReference type="Proteomes" id="UP000295645">
    <property type="component" value="Unassembled WGS sequence"/>
</dbReference>
<feature type="domain" description="Methyltransferase small" evidence="6">
    <location>
        <begin position="113"/>
        <end position="202"/>
    </location>
</feature>
<dbReference type="GO" id="GO:0032259">
    <property type="term" value="P:methylation"/>
    <property type="evidence" value="ECO:0007669"/>
    <property type="project" value="UniProtKB-KW"/>
</dbReference>
<dbReference type="InterPro" id="IPR019874">
    <property type="entry name" value="RF_methyltr_PrmC"/>
</dbReference>
<feature type="binding site" evidence="5">
    <location>
        <position position="194"/>
    </location>
    <ligand>
        <name>S-adenosyl-L-methionine</name>
        <dbReference type="ChEBI" id="CHEBI:59789"/>
    </ligand>
</feature>
<dbReference type="NCBIfam" id="TIGR03534">
    <property type="entry name" value="RF_mod_PrmC"/>
    <property type="match status" value="1"/>
</dbReference>
<evidence type="ECO:0000313" key="8">
    <source>
        <dbReference type="EMBL" id="TCV93964.1"/>
    </source>
</evidence>
<dbReference type="Gene3D" id="3.40.50.150">
    <property type="entry name" value="Vaccinia Virus protein VP39"/>
    <property type="match status" value="1"/>
</dbReference>
<dbReference type="Pfam" id="PF17827">
    <property type="entry name" value="PrmC_N"/>
    <property type="match status" value="1"/>
</dbReference>
<organism evidence="8 9">
    <name type="scientific">Luteibacter rhizovicinus</name>
    <dbReference type="NCBI Taxonomy" id="242606"/>
    <lineage>
        <taxon>Bacteria</taxon>
        <taxon>Pseudomonadati</taxon>
        <taxon>Pseudomonadota</taxon>
        <taxon>Gammaproteobacteria</taxon>
        <taxon>Lysobacterales</taxon>
        <taxon>Rhodanobacteraceae</taxon>
        <taxon>Luteibacter</taxon>
    </lineage>
</organism>
<evidence type="ECO:0000256" key="2">
    <source>
        <dbReference type="ARBA" id="ARBA00022679"/>
    </source>
</evidence>
<reference evidence="8 9" key="1">
    <citation type="submission" date="2019-03" db="EMBL/GenBank/DDBJ databases">
        <title>Above-ground endophytic microbial communities from plants in different locations in the United States.</title>
        <authorList>
            <person name="Frank C."/>
        </authorList>
    </citation>
    <scope>NUCLEOTIDE SEQUENCE [LARGE SCALE GENOMIC DNA]</scope>
    <source>
        <strain evidence="8 9">LP_13_YM</strain>
    </source>
</reference>
<dbReference type="NCBIfam" id="TIGR00536">
    <property type="entry name" value="hemK_fam"/>
    <property type="match status" value="1"/>
</dbReference>
<dbReference type="FunFam" id="3.40.50.150:FF:000053">
    <property type="entry name" value="Release factor glutamine methyltransferase"/>
    <property type="match status" value="1"/>
</dbReference>
<keyword evidence="3 5" id="KW-0949">S-adenosyl-L-methionine</keyword>
<evidence type="ECO:0000256" key="1">
    <source>
        <dbReference type="ARBA" id="ARBA00022603"/>
    </source>
</evidence>
<feature type="binding site" evidence="5">
    <location>
        <position position="179"/>
    </location>
    <ligand>
        <name>S-adenosyl-L-methionine</name>
        <dbReference type="ChEBI" id="CHEBI:59789"/>
    </ligand>
</feature>
<dbReference type="PANTHER" id="PTHR18895">
    <property type="entry name" value="HEMK METHYLTRANSFERASE"/>
    <property type="match status" value="1"/>
</dbReference>
<comment type="catalytic activity">
    <reaction evidence="4 5">
        <text>L-glutaminyl-[peptide chain release factor] + S-adenosyl-L-methionine = N(5)-methyl-L-glutaminyl-[peptide chain release factor] + S-adenosyl-L-homocysteine + H(+)</text>
        <dbReference type="Rhea" id="RHEA:42896"/>
        <dbReference type="Rhea" id="RHEA-COMP:10271"/>
        <dbReference type="Rhea" id="RHEA-COMP:10272"/>
        <dbReference type="ChEBI" id="CHEBI:15378"/>
        <dbReference type="ChEBI" id="CHEBI:30011"/>
        <dbReference type="ChEBI" id="CHEBI:57856"/>
        <dbReference type="ChEBI" id="CHEBI:59789"/>
        <dbReference type="ChEBI" id="CHEBI:61891"/>
        <dbReference type="EC" id="2.1.1.297"/>
    </reaction>
</comment>
<evidence type="ECO:0000259" key="6">
    <source>
        <dbReference type="Pfam" id="PF05175"/>
    </source>
</evidence>
<dbReference type="InterPro" id="IPR040758">
    <property type="entry name" value="PrmC_N"/>
</dbReference>
<comment type="function">
    <text evidence="5">Methylates the class 1 translation termination release factors RF1/PrfA and RF2/PrfB on the glutamine residue of the universally conserved GGQ motif.</text>
</comment>
<dbReference type="HAMAP" id="MF_02126">
    <property type="entry name" value="RF_methyltr_PrmC"/>
    <property type="match status" value="1"/>
</dbReference>
<dbReference type="GO" id="GO:0003676">
    <property type="term" value="F:nucleic acid binding"/>
    <property type="evidence" value="ECO:0007669"/>
    <property type="project" value="InterPro"/>
</dbReference>
<protein>
    <recommendedName>
        <fullName evidence="5">Release factor glutamine methyltransferase</fullName>
        <shortName evidence="5">RF MTase</shortName>
        <ecNumber evidence="5">2.1.1.297</ecNumber>
    </recommendedName>
    <alternativeName>
        <fullName evidence="5">N5-glutamine methyltransferase PrmC</fullName>
    </alternativeName>
    <alternativeName>
        <fullName evidence="5">Protein-(glutamine-N5) MTase PrmC</fullName>
    </alternativeName>
    <alternativeName>
        <fullName evidence="5">Protein-glutamine N-methyltransferase PrmC</fullName>
    </alternativeName>
</protein>
<feature type="binding site" evidence="5">
    <location>
        <begin position="128"/>
        <end position="132"/>
    </location>
    <ligand>
        <name>S-adenosyl-L-methionine</name>
        <dbReference type="ChEBI" id="CHEBI:59789"/>
    </ligand>
</feature>
<evidence type="ECO:0000256" key="5">
    <source>
        <dbReference type="HAMAP-Rule" id="MF_02126"/>
    </source>
</evidence>
<dbReference type="PROSITE" id="PS00092">
    <property type="entry name" value="N6_MTASE"/>
    <property type="match status" value="1"/>
</dbReference>
<dbReference type="SUPFAM" id="SSF53335">
    <property type="entry name" value="S-adenosyl-L-methionine-dependent methyltransferases"/>
    <property type="match status" value="1"/>
</dbReference>
<gene>
    <name evidence="5" type="primary">prmC</name>
    <name evidence="8" type="ORF">EC912_104160</name>
</gene>
<keyword evidence="9" id="KW-1185">Reference proteome</keyword>
<evidence type="ECO:0000256" key="4">
    <source>
        <dbReference type="ARBA" id="ARBA00048391"/>
    </source>
</evidence>
<feature type="binding site" evidence="5">
    <location>
        <begin position="194"/>
        <end position="197"/>
    </location>
    <ligand>
        <name>substrate</name>
    </ligand>
</feature>
<evidence type="ECO:0000256" key="3">
    <source>
        <dbReference type="ARBA" id="ARBA00022691"/>
    </source>
</evidence>
<sequence>MPGLLNSPAMNASSPATDVRTLLRDATVLLGDRLEAELLLLHVLGVGRAWLFAHADDVLPDASIAGFHELVKRRAGGEPVAYIVGQRGFWSLSLEVTPATLIPRPETELLVELALERMPKDAAVIDLGTGSGAIALAIASERAEARVVAVDASAAALDVARRNAERLGLQRVRFGLGSWWEPVAGERFDIAVSNPPYIEADDVHLGEGDLRFEPVTALASGADGLDDIRHIVEGALAQLLPGGWLLIEHGWEQGHVVRTLLESAGFIDVFTAQDIEARDRVSGGRSIPE</sequence>
<dbReference type="EMBL" id="SMCS01000004">
    <property type="protein sequence ID" value="TCV93964.1"/>
    <property type="molecule type" value="Genomic_DNA"/>
</dbReference>